<dbReference type="EMBL" id="JAGFBV010000070">
    <property type="protein sequence ID" value="MBP4140152.1"/>
    <property type="molecule type" value="Genomic_DNA"/>
</dbReference>
<keyword evidence="2" id="KW-1185">Reference proteome</keyword>
<gene>
    <name evidence="1" type="ORF">J3495_18980</name>
</gene>
<protein>
    <submittedName>
        <fullName evidence="1">Uncharacterized protein</fullName>
    </submittedName>
</protein>
<name>A0A940XCI7_9FLAO</name>
<feature type="non-terminal residue" evidence="1">
    <location>
        <position position="202"/>
    </location>
</feature>
<proteinExistence type="predicted"/>
<dbReference type="Pfam" id="PF22337">
    <property type="entry name" value="Phage_fiber_rpt"/>
    <property type="match status" value="2"/>
</dbReference>
<organism evidence="1 2">
    <name type="scientific">Flavobacterium geliluteum</name>
    <dbReference type="NCBI Taxonomy" id="2816120"/>
    <lineage>
        <taxon>Bacteria</taxon>
        <taxon>Pseudomonadati</taxon>
        <taxon>Bacteroidota</taxon>
        <taxon>Flavobacteriia</taxon>
        <taxon>Flavobacteriales</taxon>
        <taxon>Flavobacteriaceae</taxon>
        <taxon>Flavobacterium</taxon>
    </lineage>
</organism>
<comment type="caution">
    <text evidence="1">The sequence shown here is derived from an EMBL/GenBank/DDBJ whole genome shotgun (WGS) entry which is preliminary data.</text>
</comment>
<dbReference type="AlphaFoldDB" id="A0A940XCI7"/>
<evidence type="ECO:0000313" key="2">
    <source>
        <dbReference type="Proteomes" id="UP000675047"/>
    </source>
</evidence>
<accession>A0A940XCI7</accession>
<dbReference type="InterPro" id="IPR054500">
    <property type="entry name" value="Phage_fiber_rpt"/>
</dbReference>
<dbReference type="Proteomes" id="UP000675047">
    <property type="component" value="Unassembled WGS sequence"/>
</dbReference>
<reference evidence="1 2" key="1">
    <citation type="submission" date="2021-03" db="EMBL/GenBank/DDBJ databases">
        <title>Flavobacterium Flabelliformis Sp. Nov. And Flavobacterium Geliluteum Sp. Nov., Two Novel Multidrug Resistant Psychrophilic Species Isolated From Antarctica.</title>
        <authorList>
            <person name="Kralova S."/>
            <person name="Busse H.J."/>
            <person name="Bezdicek M."/>
            <person name="Nykrynova M."/>
            <person name="Kroupova E."/>
            <person name="Krsek D."/>
            <person name="Sedlacek I."/>
        </authorList>
    </citation>
    <scope>NUCLEOTIDE SEQUENCE [LARGE SCALE GENOMIC DNA]</scope>
    <source>
        <strain evidence="1 2">P7388</strain>
    </source>
</reference>
<sequence length="202" mass="21813">MTLADIYNWFMTGKKPTQAQFWATFGFFYSKGESIPQSAVSNLTATLNGKAEKSQFDAHKTDETAHANLLIGKEDKNQKGAANGYAPLNEFVKIAGQYLNIVNDVITGGTTSLLSAEQGKILQSRIDAINLIITSDNINLDTIQELVDAIETVQTSLNTILVNDLTTGGTTKALTAEMGKLLQTNKVDKVAGERLINAAEIT</sequence>
<evidence type="ECO:0000313" key="1">
    <source>
        <dbReference type="EMBL" id="MBP4140152.1"/>
    </source>
</evidence>